<dbReference type="EMBL" id="JACGXN010000003">
    <property type="protein sequence ID" value="MBA8879103.1"/>
    <property type="molecule type" value="Genomic_DNA"/>
</dbReference>
<comment type="caution">
    <text evidence="5">The sequence shown here is derived from an EMBL/GenBank/DDBJ whole genome shotgun (WGS) entry which is preliminary data.</text>
</comment>
<dbReference type="SMART" id="SM00342">
    <property type="entry name" value="HTH_ARAC"/>
    <property type="match status" value="1"/>
</dbReference>
<dbReference type="PANTHER" id="PTHR43130">
    <property type="entry name" value="ARAC-FAMILY TRANSCRIPTIONAL REGULATOR"/>
    <property type="match status" value="1"/>
</dbReference>
<dbReference type="SUPFAM" id="SSF46689">
    <property type="entry name" value="Homeodomain-like"/>
    <property type="match status" value="2"/>
</dbReference>
<dbReference type="Pfam" id="PF01965">
    <property type="entry name" value="DJ-1_PfpI"/>
    <property type="match status" value="1"/>
</dbReference>
<organism evidence="5 6">
    <name type="scientific">Phyllobacterium myrsinacearum</name>
    <dbReference type="NCBI Taxonomy" id="28101"/>
    <lineage>
        <taxon>Bacteria</taxon>
        <taxon>Pseudomonadati</taxon>
        <taxon>Pseudomonadota</taxon>
        <taxon>Alphaproteobacteria</taxon>
        <taxon>Hyphomicrobiales</taxon>
        <taxon>Phyllobacteriaceae</taxon>
        <taxon>Phyllobacterium</taxon>
    </lineage>
</organism>
<dbReference type="Gene3D" id="1.10.10.60">
    <property type="entry name" value="Homeodomain-like"/>
    <property type="match status" value="1"/>
</dbReference>
<dbReference type="PROSITE" id="PS01124">
    <property type="entry name" value="HTH_ARAC_FAMILY_2"/>
    <property type="match status" value="1"/>
</dbReference>
<dbReference type="SUPFAM" id="SSF52317">
    <property type="entry name" value="Class I glutamine amidotransferase-like"/>
    <property type="match status" value="1"/>
</dbReference>
<dbReference type="PRINTS" id="PR00032">
    <property type="entry name" value="HTHARAC"/>
</dbReference>
<reference evidence="5 6" key="1">
    <citation type="submission" date="2020-07" db="EMBL/GenBank/DDBJ databases">
        <title>Genomic Encyclopedia of Type Strains, Phase IV (KMG-V): Genome sequencing to study the core and pangenomes of soil and plant-associated prokaryotes.</title>
        <authorList>
            <person name="Whitman W."/>
        </authorList>
    </citation>
    <scope>NUCLEOTIDE SEQUENCE [LARGE SCALE GENOMIC DNA]</scope>
    <source>
        <strain evidence="5 6">AN3</strain>
    </source>
</reference>
<keyword evidence="6" id="KW-1185">Reference proteome</keyword>
<dbReference type="InterPro" id="IPR002818">
    <property type="entry name" value="DJ-1/PfpI"/>
</dbReference>
<dbReference type="InterPro" id="IPR020449">
    <property type="entry name" value="Tscrpt_reg_AraC-type_HTH"/>
</dbReference>
<dbReference type="RefSeq" id="WP_182549763.1">
    <property type="nucleotide sequence ID" value="NZ_JACGXN010000003.1"/>
</dbReference>
<dbReference type="GO" id="GO:0003700">
    <property type="term" value="F:DNA-binding transcription factor activity"/>
    <property type="evidence" value="ECO:0007669"/>
    <property type="project" value="InterPro"/>
</dbReference>
<evidence type="ECO:0000259" key="4">
    <source>
        <dbReference type="PROSITE" id="PS01124"/>
    </source>
</evidence>
<keyword evidence="3" id="KW-0804">Transcription</keyword>
<feature type="domain" description="HTH araC/xylS-type" evidence="4">
    <location>
        <begin position="234"/>
        <end position="332"/>
    </location>
</feature>
<dbReference type="InterPro" id="IPR029062">
    <property type="entry name" value="Class_I_gatase-like"/>
</dbReference>
<evidence type="ECO:0000256" key="2">
    <source>
        <dbReference type="ARBA" id="ARBA00023125"/>
    </source>
</evidence>
<dbReference type="AlphaFoldDB" id="A0A839EG15"/>
<dbReference type="GO" id="GO:0043565">
    <property type="term" value="F:sequence-specific DNA binding"/>
    <property type="evidence" value="ECO:0007669"/>
    <property type="project" value="InterPro"/>
</dbReference>
<evidence type="ECO:0000256" key="3">
    <source>
        <dbReference type="ARBA" id="ARBA00023163"/>
    </source>
</evidence>
<dbReference type="Gene3D" id="3.40.50.880">
    <property type="match status" value="1"/>
</dbReference>
<dbReference type="InterPro" id="IPR009057">
    <property type="entry name" value="Homeodomain-like_sf"/>
</dbReference>
<evidence type="ECO:0000256" key="1">
    <source>
        <dbReference type="ARBA" id="ARBA00023015"/>
    </source>
</evidence>
<protein>
    <submittedName>
        <fullName evidence="5">Transcriptional regulator GlxA family with amidase domain</fullName>
    </submittedName>
</protein>
<evidence type="ECO:0000313" key="6">
    <source>
        <dbReference type="Proteomes" id="UP000549052"/>
    </source>
</evidence>
<dbReference type="Pfam" id="PF12833">
    <property type="entry name" value="HTH_18"/>
    <property type="match status" value="1"/>
</dbReference>
<keyword evidence="2" id="KW-0238">DNA-binding</keyword>
<dbReference type="InterPro" id="IPR018062">
    <property type="entry name" value="HTH_AraC-typ_CS"/>
</dbReference>
<dbReference type="PROSITE" id="PS00041">
    <property type="entry name" value="HTH_ARAC_FAMILY_1"/>
    <property type="match status" value="1"/>
</dbReference>
<dbReference type="InterPro" id="IPR018060">
    <property type="entry name" value="HTH_AraC"/>
</dbReference>
<dbReference type="CDD" id="cd03136">
    <property type="entry name" value="GATase1_AraC_ArgR_like"/>
    <property type="match status" value="1"/>
</dbReference>
<dbReference type="Proteomes" id="UP000549052">
    <property type="component" value="Unassembled WGS sequence"/>
</dbReference>
<dbReference type="PANTHER" id="PTHR43130:SF3">
    <property type="entry name" value="HTH-TYPE TRANSCRIPTIONAL REGULATOR RV1931C"/>
    <property type="match status" value="1"/>
</dbReference>
<accession>A0A839EG15</accession>
<gene>
    <name evidence="5" type="ORF">FHW16_002821</name>
</gene>
<keyword evidence="1" id="KW-0805">Transcription regulation</keyword>
<evidence type="ECO:0000313" key="5">
    <source>
        <dbReference type="EMBL" id="MBA8879103.1"/>
    </source>
</evidence>
<name>A0A839EG15_9HYPH</name>
<proteinExistence type="predicted"/>
<dbReference type="InterPro" id="IPR052158">
    <property type="entry name" value="INH-QAR"/>
</dbReference>
<sequence>MRERWPIKAVRKSEEAPRLSVGFILARHFTLNAFANFVDVLRLAADEGDRSRPIRCEWSVLSNTMNPVASSSGVMVEPNERLGDPSKFNYIAVVGGLIDEIPNLNPEYLRYLQRAAAAKVPLIGVCTGAFALHHAGLMDGYRCCISWFHHTDFLEQFDGLRPVSDQIFIVDRDRLTCPGGASTAHLAAFLVERHIGKAPAIKSLRIMMINEAEVEDSPQPSPILDLSTNDPFVRKALLLAQQSLDSPISVDQIAKHLGISKRRLERHFQRALGTSPQSAFIDMRLSLARQLIENTDKSFTMIAVECGFADSSHFSRMFRRRFACTPRDFRRLTLKPPSP</sequence>